<evidence type="ECO:0000313" key="2">
    <source>
        <dbReference type="Proteomes" id="UP000001055"/>
    </source>
</evidence>
<protein>
    <submittedName>
        <fullName evidence="1">Uncharacterized protein</fullName>
    </submittedName>
</protein>
<dbReference type="EMBL" id="CH445327">
    <property type="protein sequence ID" value="EDP89851.1"/>
    <property type="molecule type" value="Genomic_DNA"/>
</dbReference>
<dbReference type="GeneID" id="5970004"/>
<name>A9JX23_PHANO</name>
<gene>
    <name evidence="1" type="ORF">SNOG_20026</name>
</gene>
<evidence type="ECO:0000313" key="1">
    <source>
        <dbReference type="EMBL" id="EDP89851.1"/>
    </source>
</evidence>
<organism evidence="1 2">
    <name type="scientific">Phaeosphaeria nodorum (strain SN15 / ATCC MYA-4574 / FGSC 10173)</name>
    <name type="common">Glume blotch fungus</name>
    <name type="synonym">Parastagonospora nodorum</name>
    <dbReference type="NCBI Taxonomy" id="321614"/>
    <lineage>
        <taxon>Eukaryota</taxon>
        <taxon>Fungi</taxon>
        <taxon>Dikarya</taxon>
        <taxon>Ascomycota</taxon>
        <taxon>Pezizomycotina</taxon>
        <taxon>Dothideomycetes</taxon>
        <taxon>Pleosporomycetidae</taxon>
        <taxon>Pleosporales</taxon>
        <taxon>Pleosporineae</taxon>
        <taxon>Phaeosphaeriaceae</taxon>
        <taxon>Parastagonospora</taxon>
    </lineage>
</organism>
<sequence>MAWSQGSACHSVCTDRRVVLPRSPGLSLQRRTVRVTFTSGTSALEGSRSSGESCSHSGLLLHHVGSPTVTWILHLHTLSSSFSLQADAVNPEFSIFAQPRHARSYHTKLHHAANHSRRRSSCIRVHC</sequence>
<accession>A9JX23</accession>
<dbReference type="KEGG" id="pno:SNOG_20026"/>
<proteinExistence type="predicted"/>
<dbReference type="Proteomes" id="UP000001055">
    <property type="component" value="Unassembled WGS sequence"/>
</dbReference>
<reference evidence="2" key="1">
    <citation type="journal article" date="2007" name="Plant Cell">
        <title>Dothideomycete-plant interactions illuminated by genome sequencing and EST analysis of the wheat pathogen Stagonospora nodorum.</title>
        <authorList>
            <person name="Hane J.K."/>
            <person name="Lowe R.G."/>
            <person name="Solomon P.S."/>
            <person name="Tan K.C."/>
            <person name="Schoch C.L."/>
            <person name="Spatafora J.W."/>
            <person name="Crous P.W."/>
            <person name="Kodira C."/>
            <person name="Birren B.W."/>
            <person name="Galagan J.E."/>
            <person name="Torriani S.F."/>
            <person name="McDonald B.A."/>
            <person name="Oliver R.P."/>
        </authorList>
    </citation>
    <scope>NUCLEOTIDE SEQUENCE [LARGE SCALE GENOMIC DNA]</scope>
    <source>
        <strain evidence="2">SN15 / ATCC MYA-4574 / FGSC 10173</strain>
    </source>
</reference>
<dbReference type="AlphaFoldDB" id="A9JX23"/>
<dbReference type="InParanoid" id="A9JX23"/>
<dbReference type="RefSeq" id="XP_001793154.1">
    <property type="nucleotide sequence ID" value="XM_001793102.1"/>
</dbReference>